<dbReference type="InterPro" id="IPR036269">
    <property type="entry name" value="Rho_N_sf"/>
</dbReference>
<dbReference type="InterPro" id="IPR011112">
    <property type="entry name" value="Rho-like_N"/>
</dbReference>
<evidence type="ECO:0000259" key="1">
    <source>
        <dbReference type="SMART" id="SM00959"/>
    </source>
</evidence>
<dbReference type="SUPFAM" id="SSF68912">
    <property type="entry name" value="Rho N-terminal domain-like"/>
    <property type="match status" value="1"/>
</dbReference>
<dbReference type="Pfam" id="PF07498">
    <property type="entry name" value="Rho_N"/>
    <property type="match status" value="1"/>
</dbReference>
<dbReference type="SMART" id="SM00959">
    <property type="entry name" value="Rho_N"/>
    <property type="match status" value="1"/>
</dbReference>
<gene>
    <name evidence="2" type="ORF">ISF26_05875</name>
</gene>
<reference evidence="2 3" key="1">
    <citation type="journal article" date="2021" name="Genome Biol. Evol.">
        <title>Complete Genome Sequencing of a Novel Gloeobacter Species from a Waterfall Cave in Mexico.</title>
        <authorList>
            <person name="Saw J.H."/>
            <person name="Cardona T."/>
            <person name="Montejano G."/>
        </authorList>
    </citation>
    <scope>NUCLEOTIDE SEQUENCE [LARGE SCALE GENOMIC DNA]</scope>
    <source>
        <strain evidence="2">MG652769</strain>
    </source>
</reference>
<organism evidence="2 3">
    <name type="scientific">Gloeobacter morelensis MG652769</name>
    <dbReference type="NCBI Taxonomy" id="2781736"/>
    <lineage>
        <taxon>Bacteria</taxon>
        <taxon>Bacillati</taxon>
        <taxon>Cyanobacteriota</taxon>
        <taxon>Cyanophyceae</taxon>
        <taxon>Gloeobacterales</taxon>
        <taxon>Gloeobacteraceae</taxon>
        <taxon>Gloeobacter</taxon>
        <taxon>Gloeobacter morelensis</taxon>
    </lineage>
</organism>
<feature type="domain" description="Rho termination factor-like N-terminal" evidence="1">
    <location>
        <begin position="8"/>
        <end position="50"/>
    </location>
</feature>
<sequence length="406" mass="45220">MSPNEQWSLEEMTLRQLRAVAQQYKVSRYSRMTKTELLEAIHEAQLQQQTGRRTRGLEAQAEVEDSKFRVGASEMAIEDLSDIDADLGDLPGGYGESRVVILPRDPQWAYVYWDVPNEHREELRRQGGQQLSLRLYDVTDISFNGYNSHSVQEFPCDELAREWYIPIPISDRDFVTDIGYRTGDGRWLVAARSASVRIPPMYPSDWIDDRFVTIPFEMDLKGKTVYTLVPPYAAAPALQGGGLTRGYGLTPHEALFEYAGGMEAAVTGSLFGSHQQVPLSEMAISSFITPSGLGLFSGALFSGALFSGASVPPGRARGFWLVADAELIIYGATEPDASVTIGGQRIDLAPDGTFRFQYAFPDGLMNFPIEAVAVDGEQRRAITMRFMRQTPLRNTNTKAEMKIEAY</sequence>
<proteinExistence type="predicted"/>
<dbReference type="Gene3D" id="1.10.720.10">
    <property type="match status" value="1"/>
</dbReference>
<dbReference type="Proteomes" id="UP001054846">
    <property type="component" value="Chromosome"/>
</dbReference>
<accession>A0ABY3PQE6</accession>
<evidence type="ECO:0000313" key="3">
    <source>
        <dbReference type="Proteomes" id="UP001054846"/>
    </source>
</evidence>
<evidence type="ECO:0000313" key="2">
    <source>
        <dbReference type="EMBL" id="UFP95759.1"/>
    </source>
</evidence>
<name>A0ABY3PQE6_9CYAN</name>
<dbReference type="RefSeq" id="WP_230842984.1">
    <property type="nucleotide sequence ID" value="NZ_CP063845.1"/>
</dbReference>
<dbReference type="Pfam" id="PF16258">
    <property type="entry name" value="DUF4912"/>
    <property type="match status" value="1"/>
</dbReference>
<keyword evidence="3" id="KW-1185">Reference proteome</keyword>
<protein>
    <submittedName>
        <fullName evidence="2">DUF4912 domain-containing protein</fullName>
    </submittedName>
</protein>
<dbReference type="EMBL" id="CP063845">
    <property type="protein sequence ID" value="UFP95759.1"/>
    <property type="molecule type" value="Genomic_DNA"/>
</dbReference>
<dbReference type="InterPro" id="IPR032585">
    <property type="entry name" value="DUF4912"/>
</dbReference>